<dbReference type="GO" id="GO:0071013">
    <property type="term" value="C:catalytic step 2 spliceosome"/>
    <property type="evidence" value="ECO:0007669"/>
    <property type="project" value="TreeGrafter"/>
</dbReference>
<evidence type="ECO:0000256" key="2">
    <source>
        <dbReference type="ARBA" id="ARBA00004123"/>
    </source>
</evidence>
<name>A0A2H9TJ41_9FUNG</name>
<dbReference type="GO" id="GO:0003755">
    <property type="term" value="F:peptidyl-prolyl cis-trans isomerase activity"/>
    <property type="evidence" value="ECO:0007669"/>
    <property type="project" value="UniProtKB-EC"/>
</dbReference>
<dbReference type="InterPro" id="IPR029000">
    <property type="entry name" value="Cyclophilin-like_dom_sf"/>
</dbReference>
<evidence type="ECO:0000313" key="8">
    <source>
        <dbReference type="Proteomes" id="UP000240830"/>
    </source>
</evidence>
<evidence type="ECO:0000256" key="4">
    <source>
        <dbReference type="ARBA" id="ARBA00038509"/>
    </source>
</evidence>
<dbReference type="SUPFAM" id="SSF50891">
    <property type="entry name" value="Cyclophilin-like"/>
    <property type="match status" value="1"/>
</dbReference>
<dbReference type="Proteomes" id="UP000240830">
    <property type="component" value="Unassembled WGS sequence"/>
</dbReference>
<dbReference type="AlphaFoldDB" id="A0A2H9TJ41"/>
<dbReference type="STRING" id="1246581.A0A2H9TJ41"/>
<evidence type="ECO:0000256" key="1">
    <source>
        <dbReference type="ARBA" id="ARBA00000971"/>
    </source>
</evidence>
<dbReference type="PANTHER" id="PTHR45625:SF6">
    <property type="entry name" value="SPLICEOSOME-ASSOCIATED PROTEIN CWC27 HOMOLOG"/>
    <property type="match status" value="1"/>
</dbReference>
<evidence type="ECO:0000259" key="6">
    <source>
        <dbReference type="Pfam" id="PF00160"/>
    </source>
</evidence>
<proteinExistence type="inferred from homology"/>
<feature type="domain" description="PPIase cyclophilin-type" evidence="6">
    <location>
        <begin position="16"/>
        <end position="144"/>
    </location>
</feature>
<feature type="region of interest" description="Disordered" evidence="5">
    <location>
        <begin position="188"/>
        <end position="212"/>
    </location>
</feature>
<keyword evidence="3" id="KW-0539">Nucleus</keyword>
<dbReference type="OrthoDB" id="442970at2759"/>
<dbReference type="Pfam" id="PF00160">
    <property type="entry name" value="Pro_isomerase"/>
    <property type="match status" value="1"/>
</dbReference>
<evidence type="ECO:0000313" key="7">
    <source>
        <dbReference type="EMBL" id="PJF17736.1"/>
    </source>
</evidence>
<comment type="similarity">
    <text evidence="4">Belongs to the cyclophilin-type PPIase family. CWC27 subfamily.</text>
</comment>
<reference evidence="7 8" key="1">
    <citation type="submission" date="2016-10" db="EMBL/GenBank/DDBJ databases">
        <title>The genome of Paramicrosporidium saccamoebae is the missing link in understanding Cryptomycota and Microsporidia evolution.</title>
        <authorList>
            <person name="Quandt C.A."/>
            <person name="Beaudet D."/>
            <person name="Corsaro D."/>
            <person name="Michel R."/>
            <person name="Corradi N."/>
            <person name="James T."/>
        </authorList>
    </citation>
    <scope>NUCLEOTIDE SEQUENCE [LARGE SCALE GENOMIC DNA]</scope>
    <source>
        <strain evidence="7 8">KSL3</strain>
    </source>
</reference>
<comment type="catalytic activity">
    <reaction evidence="1">
        <text>[protein]-peptidylproline (omega=180) = [protein]-peptidylproline (omega=0)</text>
        <dbReference type="Rhea" id="RHEA:16237"/>
        <dbReference type="Rhea" id="RHEA-COMP:10747"/>
        <dbReference type="Rhea" id="RHEA-COMP:10748"/>
        <dbReference type="ChEBI" id="CHEBI:83833"/>
        <dbReference type="ChEBI" id="CHEBI:83834"/>
        <dbReference type="EC" id="5.2.1.8"/>
    </reaction>
</comment>
<dbReference type="EMBL" id="MTSL01000161">
    <property type="protein sequence ID" value="PJF17736.1"/>
    <property type="molecule type" value="Genomic_DNA"/>
</dbReference>
<dbReference type="InterPro" id="IPR044666">
    <property type="entry name" value="Cyclophilin_A-like"/>
</dbReference>
<evidence type="ECO:0000256" key="5">
    <source>
        <dbReference type="SAM" id="MobiDB-lite"/>
    </source>
</evidence>
<dbReference type="Gene3D" id="2.40.100.10">
    <property type="entry name" value="Cyclophilin-like"/>
    <property type="match status" value="1"/>
</dbReference>
<dbReference type="InterPro" id="IPR002130">
    <property type="entry name" value="Cyclophilin-type_PPIase_dom"/>
</dbReference>
<accession>A0A2H9TJ41</accession>
<comment type="caution">
    <text evidence="7">The sequence shown here is derived from an EMBL/GenBank/DDBJ whole genome shotgun (WGS) entry which is preliminary data.</text>
</comment>
<keyword evidence="8" id="KW-1185">Reference proteome</keyword>
<sequence length="390" mass="43700">MSNVYEVEPPTTGKVLLHTTYGPLEMELWCRECPLHTRTFLQLCLEGALDRIPLPRAIGGLLECSPFPSLEPEYHTRLKWNRRGLVGVMDGPMFVTLETLPELYRTATVFGKVVGETIYNLVRMEELERDPEGVFSHPPLVTRTEVLVNPFDDIIPREFAKPQREESKLAVSKPSAVAVKNKKVLSFDTEEEEDSVSGRIESRQTGSTRIKSSHEVLNDPTLAKTTVNIDTTKAKREAPKEPSITSNTLRELEQMRSEGVKEIQSKIAQVQQDLKSMHNHAPKQAELPVSATRSDSLAQLLGVKKQPSSMILEEQRAAYKSRKRVIMGKRRAGDEMDTLLALNTFRSKLSAHPTRDVTALSEVAPAATLEICKLHGLVGYTRRFGSIECD</sequence>
<gene>
    <name evidence="7" type="ORF">PSACC_02453</name>
</gene>
<organism evidence="7 8">
    <name type="scientific">Paramicrosporidium saccamoebae</name>
    <dbReference type="NCBI Taxonomy" id="1246581"/>
    <lineage>
        <taxon>Eukaryota</taxon>
        <taxon>Fungi</taxon>
        <taxon>Fungi incertae sedis</taxon>
        <taxon>Cryptomycota</taxon>
        <taxon>Cryptomycota incertae sedis</taxon>
        <taxon>Paramicrosporidium</taxon>
    </lineage>
</organism>
<protein>
    <recommendedName>
        <fullName evidence="6">PPIase cyclophilin-type domain-containing protein</fullName>
    </recommendedName>
</protein>
<comment type="subcellular location">
    <subcellularLocation>
        <location evidence="2">Nucleus</location>
    </subcellularLocation>
</comment>
<dbReference type="PANTHER" id="PTHR45625">
    <property type="entry name" value="PEPTIDYL-PROLYL CIS-TRANS ISOMERASE-RELATED"/>
    <property type="match status" value="1"/>
</dbReference>
<evidence type="ECO:0000256" key="3">
    <source>
        <dbReference type="ARBA" id="ARBA00023242"/>
    </source>
</evidence>